<keyword evidence="2" id="KW-1185">Reference proteome</keyword>
<reference evidence="1" key="1">
    <citation type="submission" date="2018-11" db="EMBL/GenBank/DDBJ databases">
        <authorList>
            <consortium name="Pathogen Informatics"/>
        </authorList>
    </citation>
    <scope>NUCLEOTIDE SEQUENCE</scope>
</reference>
<evidence type="ECO:0000313" key="2">
    <source>
        <dbReference type="Proteomes" id="UP000784294"/>
    </source>
</evidence>
<dbReference type="AlphaFoldDB" id="A0A3S5A2I2"/>
<sequence>MTMLTDYDAVWECTTSTVEQGLSECPPPRPIFDATYWEHLVQFHYAEDLQRPVTEVTTTTSTAIMPAGTNARRLRTPASLPQHSRRQGMDKVPTDQAESLHSMGLPGIPAICRETRNREGSFLTSLLSLIRGRYDRTAHPEARSLCHTFDGKRLLGLFSQRPSERHPTL</sequence>
<comment type="caution">
    <text evidence="1">The sequence shown here is derived from an EMBL/GenBank/DDBJ whole genome shotgun (WGS) entry which is preliminary data.</text>
</comment>
<dbReference type="EMBL" id="CAAALY010008148">
    <property type="protein sequence ID" value="VEL10138.1"/>
    <property type="molecule type" value="Genomic_DNA"/>
</dbReference>
<protein>
    <submittedName>
        <fullName evidence="1">Uncharacterized protein</fullName>
    </submittedName>
</protein>
<proteinExistence type="predicted"/>
<organism evidence="1 2">
    <name type="scientific">Protopolystoma xenopodis</name>
    <dbReference type="NCBI Taxonomy" id="117903"/>
    <lineage>
        <taxon>Eukaryota</taxon>
        <taxon>Metazoa</taxon>
        <taxon>Spiralia</taxon>
        <taxon>Lophotrochozoa</taxon>
        <taxon>Platyhelminthes</taxon>
        <taxon>Monogenea</taxon>
        <taxon>Polyopisthocotylea</taxon>
        <taxon>Polystomatidea</taxon>
        <taxon>Polystomatidae</taxon>
        <taxon>Protopolystoma</taxon>
    </lineage>
</organism>
<dbReference type="Proteomes" id="UP000784294">
    <property type="component" value="Unassembled WGS sequence"/>
</dbReference>
<evidence type="ECO:0000313" key="1">
    <source>
        <dbReference type="EMBL" id="VEL10138.1"/>
    </source>
</evidence>
<name>A0A3S5A2I2_9PLAT</name>
<accession>A0A3S5A2I2</accession>
<gene>
    <name evidence="1" type="ORF">PXEA_LOCUS3578</name>
</gene>